<proteinExistence type="predicted"/>
<evidence type="ECO:0000313" key="3">
    <source>
        <dbReference type="Proteomes" id="UP000601223"/>
    </source>
</evidence>
<name>A0A8J3NJ86_9ACTN</name>
<dbReference type="Proteomes" id="UP000601223">
    <property type="component" value="Unassembled WGS sequence"/>
</dbReference>
<feature type="region of interest" description="Disordered" evidence="1">
    <location>
        <begin position="30"/>
        <end position="69"/>
    </location>
</feature>
<reference evidence="2 3" key="1">
    <citation type="submission" date="2021-01" db="EMBL/GenBank/DDBJ databases">
        <title>Whole genome shotgun sequence of Catellatospora bangladeshensis NBRC 107357.</title>
        <authorList>
            <person name="Komaki H."/>
            <person name="Tamura T."/>
        </authorList>
    </citation>
    <scope>NUCLEOTIDE SEQUENCE [LARGE SCALE GENOMIC DNA]</scope>
    <source>
        <strain evidence="2 3">NBRC 107357</strain>
    </source>
</reference>
<protein>
    <submittedName>
        <fullName evidence="2">Uncharacterized protein</fullName>
    </submittedName>
</protein>
<dbReference type="EMBL" id="BONF01000016">
    <property type="protein sequence ID" value="GIF81718.1"/>
    <property type="molecule type" value="Genomic_DNA"/>
</dbReference>
<sequence>MTAPAAVLPPTVLDAIEHWADTTPSNGARCGAALNPGAAGSAAGNRDRHMHRLTTYSSHDHRDPKMRRQ</sequence>
<organism evidence="2 3">
    <name type="scientific">Catellatospora bangladeshensis</name>
    <dbReference type="NCBI Taxonomy" id="310355"/>
    <lineage>
        <taxon>Bacteria</taxon>
        <taxon>Bacillati</taxon>
        <taxon>Actinomycetota</taxon>
        <taxon>Actinomycetes</taxon>
        <taxon>Micromonosporales</taxon>
        <taxon>Micromonosporaceae</taxon>
        <taxon>Catellatospora</taxon>
    </lineage>
</organism>
<comment type="caution">
    <text evidence="2">The sequence shown here is derived from an EMBL/GenBank/DDBJ whole genome shotgun (WGS) entry which is preliminary data.</text>
</comment>
<feature type="compositionally biased region" description="Low complexity" evidence="1">
    <location>
        <begin position="31"/>
        <end position="44"/>
    </location>
</feature>
<evidence type="ECO:0000313" key="2">
    <source>
        <dbReference type="EMBL" id="GIF81718.1"/>
    </source>
</evidence>
<accession>A0A8J3NJ86</accession>
<keyword evidence="3" id="KW-1185">Reference proteome</keyword>
<gene>
    <name evidence="2" type="ORF">Cba03nite_30670</name>
</gene>
<evidence type="ECO:0000256" key="1">
    <source>
        <dbReference type="SAM" id="MobiDB-lite"/>
    </source>
</evidence>
<dbReference type="AlphaFoldDB" id="A0A8J3NJ86"/>